<evidence type="ECO:0000313" key="2">
    <source>
        <dbReference type="EMBL" id="CAD9037424.1"/>
    </source>
</evidence>
<feature type="compositionally biased region" description="Polar residues" evidence="1">
    <location>
        <begin position="63"/>
        <end position="83"/>
    </location>
</feature>
<name>A0A7S1NS41_9EUGL</name>
<dbReference type="EMBL" id="HBGA01131000">
    <property type="protein sequence ID" value="CAD9037424.1"/>
    <property type="molecule type" value="Transcribed_RNA"/>
</dbReference>
<proteinExistence type="predicted"/>
<gene>
    <name evidence="2" type="ORF">EGYM00392_LOCUS48583</name>
</gene>
<feature type="compositionally biased region" description="Polar residues" evidence="1">
    <location>
        <begin position="90"/>
        <end position="108"/>
    </location>
</feature>
<feature type="compositionally biased region" description="Low complexity" evidence="1">
    <location>
        <begin position="48"/>
        <end position="62"/>
    </location>
</feature>
<reference evidence="2" key="1">
    <citation type="submission" date="2021-01" db="EMBL/GenBank/DDBJ databases">
        <authorList>
            <person name="Corre E."/>
            <person name="Pelletier E."/>
            <person name="Niang G."/>
            <person name="Scheremetjew M."/>
            <person name="Finn R."/>
            <person name="Kale V."/>
            <person name="Holt S."/>
            <person name="Cochrane G."/>
            <person name="Meng A."/>
            <person name="Brown T."/>
            <person name="Cohen L."/>
        </authorList>
    </citation>
    <scope>NUCLEOTIDE SEQUENCE</scope>
    <source>
        <strain evidence="2">NIES-381</strain>
    </source>
</reference>
<protein>
    <submittedName>
        <fullName evidence="2">Uncharacterized protein</fullName>
    </submittedName>
</protein>
<organism evidence="2">
    <name type="scientific">Eutreptiella gymnastica</name>
    <dbReference type="NCBI Taxonomy" id="73025"/>
    <lineage>
        <taxon>Eukaryota</taxon>
        <taxon>Discoba</taxon>
        <taxon>Euglenozoa</taxon>
        <taxon>Euglenida</taxon>
        <taxon>Spirocuta</taxon>
        <taxon>Euglenophyceae</taxon>
        <taxon>Eutreptiales</taxon>
        <taxon>Eutreptiaceae</taxon>
        <taxon>Eutreptiella</taxon>
    </lineage>
</organism>
<accession>A0A7S1NS41</accession>
<sequence>MSGWGFSNTELSVTLKVLDKLHKNPALLSDTDIRSSGVKKYLNDSLFSSASSFSPSGGQRSPTSMSPTARASSPKASSPTGRASSPVGRTAQNLSTMVIQDHTATGPSGASKYTGGSKPTFARTECSNHKYGGGGN</sequence>
<dbReference type="AlphaFoldDB" id="A0A7S1NS41"/>
<feature type="region of interest" description="Disordered" evidence="1">
    <location>
        <begin position="48"/>
        <end position="136"/>
    </location>
</feature>
<evidence type="ECO:0000256" key="1">
    <source>
        <dbReference type="SAM" id="MobiDB-lite"/>
    </source>
</evidence>